<dbReference type="SMART" id="SM00645">
    <property type="entry name" value="Pept_C1"/>
    <property type="match status" value="1"/>
</dbReference>
<reference evidence="2 3" key="1">
    <citation type="submission" date="2014-03" db="EMBL/GenBank/DDBJ databases">
        <title>Draft genome of the hookworm Oesophagostomum dentatum.</title>
        <authorList>
            <person name="Mitreva M."/>
        </authorList>
    </citation>
    <scope>NUCLEOTIDE SEQUENCE [LARGE SCALE GENOMIC DNA]</scope>
    <source>
        <strain evidence="2 3">OD-Hann</strain>
    </source>
</reference>
<dbReference type="AlphaFoldDB" id="A0A0B1TBC1"/>
<dbReference type="SUPFAM" id="SSF54001">
    <property type="entry name" value="Cysteine proteinases"/>
    <property type="match status" value="1"/>
</dbReference>
<evidence type="ECO:0000259" key="1">
    <source>
        <dbReference type="SMART" id="SM00645"/>
    </source>
</evidence>
<protein>
    <submittedName>
        <fullName evidence="2">Papain family cysteine protease</fullName>
    </submittedName>
</protein>
<dbReference type="GO" id="GO:0008234">
    <property type="term" value="F:cysteine-type peptidase activity"/>
    <property type="evidence" value="ECO:0007669"/>
    <property type="project" value="InterPro"/>
</dbReference>
<gene>
    <name evidence="2" type="ORF">OESDEN_05510</name>
</gene>
<dbReference type="EMBL" id="KN550284">
    <property type="protein sequence ID" value="KHJ94559.1"/>
    <property type="molecule type" value="Genomic_DNA"/>
</dbReference>
<dbReference type="OrthoDB" id="5859020at2759"/>
<name>A0A0B1TBC1_OESDE</name>
<dbReference type="Gene3D" id="3.90.70.10">
    <property type="entry name" value="Cysteine proteinases"/>
    <property type="match status" value="1"/>
</dbReference>
<keyword evidence="2" id="KW-0645">Protease</keyword>
<accession>A0A0B1TBC1</accession>
<keyword evidence="3" id="KW-1185">Reference proteome</keyword>
<dbReference type="GO" id="GO:0006508">
    <property type="term" value="P:proteolysis"/>
    <property type="evidence" value="ECO:0007669"/>
    <property type="project" value="UniProtKB-KW"/>
</dbReference>
<keyword evidence="2" id="KW-0378">Hydrolase</keyword>
<dbReference type="Pfam" id="PF00112">
    <property type="entry name" value="Peptidase_C1"/>
    <property type="match status" value="1"/>
</dbReference>
<sequence>MLISSFDARKKWSTCTSIKKIRDQSACDTDLPIEDRLGKCSGGYSYEAWEYVVAYGACSGGAYGQKGVCKQYPFHPCGYHKEQAYYGNCPKNGFSTPVCLKTCQPGYLIPYESDKNFATNWYYVASNVEAIQREIMTNGPVQAGFTVYEDFYHYSSGVYVVYFELHVARMNAILNQMFSQE</sequence>
<dbReference type="InterPro" id="IPR000668">
    <property type="entry name" value="Peptidase_C1A_C"/>
</dbReference>
<proteinExistence type="predicted"/>
<organism evidence="2 3">
    <name type="scientific">Oesophagostomum dentatum</name>
    <name type="common">Nodular worm</name>
    <dbReference type="NCBI Taxonomy" id="61180"/>
    <lineage>
        <taxon>Eukaryota</taxon>
        <taxon>Metazoa</taxon>
        <taxon>Ecdysozoa</taxon>
        <taxon>Nematoda</taxon>
        <taxon>Chromadorea</taxon>
        <taxon>Rhabditida</taxon>
        <taxon>Rhabditina</taxon>
        <taxon>Rhabditomorpha</taxon>
        <taxon>Strongyloidea</taxon>
        <taxon>Strongylidae</taxon>
        <taxon>Oesophagostomum</taxon>
    </lineage>
</organism>
<dbReference type="InterPro" id="IPR038765">
    <property type="entry name" value="Papain-like_cys_pep_sf"/>
</dbReference>
<dbReference type="Proteomes" id="UP000053660">
    <property type="component" value="Unassembled WGS sequence"/>
</dbReference>
<feature type="domain" description="Peptidase C1A papain C-terminal" evidence="1">
    <location>
        <begin position="2"/>
        <end position="181"/>
    </location>
</feature>
<evidence type="ECO:0000313" key="2">
    <source>
        <dbReference type="EMBL" id="KHJ94559.1"/>
    </source>
</evidence>
<evidence type="ECO:0000313" key="3">
    <source>
        <dbReference type="Proteomes" id="UP000053660"/>
    </source>
</evidence>